<dbReference type="RefSeq" id="YP_010800760.1">
    <property type="nucleotide sequence ID" value="NC_076905.1"/>
</dbReference>
<protein>
    <submittedName>
        <fullName evidence="1">Maph42</fullName>
    </submittedName>
</protein>
<dbReference type="KEGG" id="vg:80539406"/>
<evidence type="ECO:0000313" key="1">
    <source>
        <dbReference type="EMBL" id="QOD40005.1"/>
    </source>
</evidence>
<dbReference type="EMBL" id="MT844067">
    <property type="protein sequence ID" value="QOD40005.1"/>
    <property type="molecule type" value="Genomic_DNA"/>
</dbReference>
<organism evidence="1 2">
    <name type="scientific">Matsumuraeses phaseoli granulovirus</name>
    <dbReference type="NCBI Taxonomy" id="2760664"/>
    <lineage>
        <taxon>Viruses</taxon>
        <taxon>Viruses incertae sedis</taxon>
        <taxon>Naldaviricetes</taxon>
        <taxon>Lefavirales</taxon>
        <taxon>Baculoviridae</taxon>
        <taxon>Betabaculovirus</taxon>
        <taxon>Betabaculovirus maphaseoli</taxon>
    </lineage>
</organism>
<dbReference type="GeneID" id="80539406"/>
<dbReference type="Proteomes" id="UP000829694">
    <property type="component" value="Segment"/>
</dbReference>
<proteinExistence type="predicted"/>
<gene>
    <name evidence="1" type="primary">Maph42</name>
    <name evidence="1" type="ORF">H4Q86_042</name>
</gene>
<sequence>MDKKVDAVNDSFVRWAESMRATHANDKTIDALVEGVEDKIANYLNEKKRKFIKIENLNMALFASDTCIRSVETSKISFSTD</sequence>
<keyword evidence="2" id="KW-1185">Reference proteome</keyword>
<reference evidence="1" key="1">
    <citation type="journal article" date="2020" name="Viruses">
        <title>Genome Analysis of a Novel Clade b Betabaculovirus Isolated from the Legume Pest Matsumuraeses phaseoli (Lepidoptera: Tortricidae).</title>
        <authorList>
            <person name="Shu R."/>
            <person name="Meng Q."/>
            <person name="Miao L."/>
            <person name="Liang H."/>
            <person name="Chen J."/>
            <person name="Xu Y."/>
            <person name="Cheng L."/>
            <person name="Jin W."/>
            <person name="Qin Q."/>
            <person name="Zhang H."/>
        </authorList>
    </citation>
    <scope>NUCLEOTIDE SEQUENCE</scope>
    <source>
        <strain evidence="1">IOZ01</strain>
    </source>
</reference>
<accession>A0AAE7MLC0</accession>
<name>A0AAE7MLC0_9BBAC</name>
<evidence type="ECO:0000313" key="2">
    <source>
        <dbReference type="Proteomes" id="UP000829694"/>
    </source>
</evidence>